<comment type="caution">
    <text evidence="7">The sequence shown here is derived from an EMBL/GenBank/DDBJ whole genome shotgun (WGS) entry which is preliminary data.</text>
</comment>
<feature type="active site" description="Proton acceptor" evidence="6">
    <location>
        <position position="64"/>
    </location>
</feature>
<dbReference type="Proteomes" id="UP001298681">
    <property type="component" value="Unassembled WGS sequence"/>
</dbReference>
<keyword evidence="6" id="KW-0547">Nucleotide-binding</keyword>
<feature type="binding site" evidence="6">
    <location>
        <position position="69"/>
    </location>
    <ligand>
        <name>NAD(+)</name>
        <dbReference type="ChEBI" id="CHEBI:57540"/>
    </ligand>
</feature>
<dbReference type="Gene3D" id="3.40.50.10330">
    <property type="entry name" value="Probable inorganic polyphosphate/atp-NAD kinase, domain 1"/>
    <property type="match status" value="1"/>
</dbReference>
<feature type="binding site" evidence="6">
    <location>
        <position position="164"/>
    </location>
    <ligand>
        <name>NAD(+)</name>
        <dbReference type="ChEBI" id="CHEBI:57540"/>
    </ligand>
</feature>
<feature type="binding site" evidence="6">
    <location>
        <begin position="136"/>
        <end position="137"/>
    </location>
    <ligand>
        <name>NAD(+)</name>
        <dbReference type="ChEBI" id="CHEBI:57540"/>
    </ligand>
</feature>
<comment type="subcellular location">
    <subcellularLocation>
        <location evidence="6">Cytoplasm</location>
    </subcellularLocation>
</comment>
<keyword evidence="3 6" id="KW-0521">NADP</keyword>
<comment type="similarity">
    <text evidence="6">Belongs to the NAD kinase family.</text>
</comment>
<evidence type="ECO:0000256" key="5">
    <source>
        <dbReference type="ARBA" id="ARBA00047925"/>
    </source>
</evidence>
<organism evidence="7 8">
    <name type="scientific">Anaeromassilibacillus senegalensis</name>
    <dbReference type="NCBI Taxonomy" id="1673717"/>
    <lineage>
        <taxon>Bacteria</taxon>
        <taxon>Bacillati</taxon>
        <taxon>Bacillota</taxon>
        <taxon>Clostridia</taxon>
        <taxon>Eubacteriales</taxon>
        <taxon>Acutalibacteraceae</taxon>
        <taxon>Anaeromassilibacillus</taxon>
    </lineage>
</organism>
<dbReference type="Gene3D" id="2.60.200.30">
    <property type="entry name" value="Probable inorganic polyphosphate/atp-NAD kinase, domain 2"/>
    <property type="match status" value="1"/>
</dbReference>
<feature type="binding site" evidence="6">
    <location>
        <begin position="64"/>
        <end position="65"/>
    </location>
    <ligand>
        <name>NAD(+)</name>
        <dbReference type="ChEBI" id="CHEBI:57540"/>
    </ligand>
</feature>
<keyword evidence="1 6" id="KW-0808">Transferase</keyword>
<sequence>MPNLTKRNALFHTERIVGQLHRFGMEVSMDCRYRMDFPESGVQFCEDFYQGLAVCDIVVAVGGDGTIIHAAKHAAMAGKPVLGINVGRLGFVAGLEADELEKLEGLVTGKYAVENRMLLQVDTVLDGAHQTYYALNDAVISRGSLSRILDFKVLFNSANMCGYRADGLIFSTPTGSTAYSLSAGGPVIDPSMECILLTPICPHSLFARTVVFGGDAVLEAHAVWDEDSEVFLTVDGERALPVPDQCAIYIRRSGYRAQIIKLKQNNFYEVLNQKLAERRS</sequence>
<accession>A0ABS9MJ66</accession>
<dbReference type="InterPro" id="IPR002504">
    <property type="entry name" value="NADK"/>
</dbReference>
<keyword evidence="2 6" id="KW-0418">Kinase</keyword>
<reference evidence="7 8" key="1">
    <citation type="submission" date="2022-01" db="EMBL/GenBank/DDBJ databases">
        <title>Collection of gut derived symbiotic bacterial strains cultured from healthy donors.</title>
        <authorList>
            <person name="Lin H."/>
            <person name="Kohout C."/>
            <person name="Waligurski E."/>
            <person name="Pamer E.G."/>
        </authorList>
    </citation>
    <scope>NUCLEOTIDE SEQUENCE [LARGE SCALE GENOMIC DNA]</scope>
    <source>
        <strain evidence="7 8">DFI.7.58</strain>
    </source>
</reference>
<keyword evidence="6" id="KW-0067">ATP-binding</keyword>
<feature type="binding site" evidence="6">
    <location>
        <position position="147"/>
    </location>
    <ligand>
        <name>NAD(+)</name>
        <dbReference type="ChEBI" id="CHEBI:57540"/>
    </ligand>
</feature>
<protein>
    <recommendedName>
        <fullName evidence="6">NAD kinase</fullName>
        <ecNumber evidence="6">2.7.1.23</ecNumber>
    </recommendedName>
    <alternativeName>
        <fullName evidence="6">ATP-dependent NAD kinase</fullName>
    </alternativeName>
</protein>
<keyword evidence="8" id="KW-1185">Reference proteome</keyword>
<dbReference type="RefSeq" id="WP_237966757.1">
    <property type="nucleotide sequence ID" value="NZ_JAKNHQ010000009.1"/>
</dbReference>
<comment type="function">
    <text evidence="6">Involved in the regulation of the intracellular balance of NAD and NADP, and is a key enzyme in the biosynthesis of NADP. Catalyzes specifically the phosphorylation on 2'-hydroxyl of the adenosine moiety of NAD to yield NADP.</text>
</comment>
<comment type="caution">
    <text evidence="6">Lacks conserved residue(s) required for the propagation of feature annotation.</text>
</comment>
<name>A0ABS9MJ66_9FIRM</name>
<keyword evidence="6" id="KW-0963">Cytoplasm</keyword>
<feature type="binding site" evidence="6">
    <location>
        <begin position="177"/>
        <end position="182"/>
    </location>
    <ligand>
        <name>NAD(+)</name>
        <dbReference type="ChEBI" id="CHEBI:57540"/>
    </ligand>
</feature>
<dbReference type="Pfam" id="PF20143">
    <property type="entry name" value="NAD_kinase_C"/>
    <property type="match status" value="1"/>
</dbReference>
<evidence type="ECO:0000313" key="8">
    <source>
        <dbReference type="Proteomes" id="UP001298681"/>
    </source>
</evidence>
<dbReference type="EC" id="2.7.1.23" evidence="6"/>
<feature type="binding site" evidence="6">
    <location>
        <position position="166"/>
    </location>
    <ligand>
        <name>NAD(+)</name>
        <dbReference type="ChEBI" id="CHEBI:57540"/>
    </ligand>
</feature>
<proteinExistence type="inferred from homology"/>
<dbReference type="SUPFAM" id="SSF111331">
    <property type="entry name" value="NAD kinase/diacylglycerol kinase-like"/>
    <property type="match status" value="1"/>
</dbReference>
<keyword evidence="4 6" id="KW-0520">NAD</keyword>
<dbReference type="PANTHER" id="PTHR20275:SF0">
    <property type="entry name" value="NAD KINASE"/>
    <property type="match status" value="1"/>
</dbReference>
<evidence type="ECO:0000256" key="1">
    <source>
        <dbReference type="ARBA" id="ARBA00022679"/>
    </source>
</evidence>
<dbReference type="HAMAP" id="MF_00361">
    <property type="entry name" value="NAD_kinase"/>
    <property type="match status" value="1"/>
</dbReference>
<evidence type="ECO:0000256" key="2">
    <source>
        <dbReference type="ARBA" id="ARBA00022777"/>
    </source>
</evidence>
<dbReference type="Pfam" id="PF01513">
    <property type="entry name" value="NAD_kinase"/>
    <property type="match status" value="1"/>
</dbReference>
<comment type="catalytic activity">
    <reaction evidence="5 6">
        <text>NAD(+) + ATP = ADP + NADP(+) + H(+)</text>
        <dbReference type="Rhea" id="RHEA:18629"/>
        <dbReference type="ChEBI" id="CHEBI:15378"/>
        <dbReference type="ChEBI" id="CHEBI:30616"/>
        <dbReference type="ChEBI" id="CHEBI:57540"/>
        <dbReference type="ChEBI" id="CHEBI:58349"/>
        <dbReference type="ChEBI" id="CHEBI:456216"/>
        <dbReference type="EC" id="2.7.1.23"/>
    </reaction>
</comment>
<dbReference type="InterPro" id="IPR017437">
    <property type="entry name" value="ATP-NAD_kinase_PpnK-typ_C"/>
</dbReference>
<evidence type="ECO:0000256" key="4">
    <source>
        <dbReference type="ARBA" id="ARBA00023027"/>
    </source>
</evidence>
<evidence type="ECO:0000256" key="6">
    <source>
        <dbReference type="HAMAP-Rule" id="MF_00361"/>
    </source>
</evidence>
<dbReference type="GO" id="GO:0016301">
    <property type="term" value="F:kinase activity"/>
    <property type="evidence" value="ECO:0007669"/>
    <property type="project" value="UniProtKB-KW"/>
</dbReference>
<dbReference type="InterPro" id="IPR016064">
    <property type="entry name" value="NAD/diacylglycerol_kinase_sf"/>
</dbReference>
<gene>
    <name evidence="6" type="primary">nadK</name>
    <name evidence="7" type="ORF">L0P57_07820</name>
</gene>
<dbReference type="InterPro" id="IPR017438">
    <property type="entry name" value="ATP-NAD_kinase_N"/>
</dbReference>
<dbReference type="PANTHER" id="PTHR20275">
    <property type="entry name" value="NAD KINASE"/>
    <property type="match status" value="1"/>
</dbReference>
<dbReference type="EMBL" id="JAKNHQ010000009">
    <property type="protein sequence ID" value="MCG4610840.1"/>
    <property type="molecule type" value="Genomic_DNA"/>
</dbReference>
<evidence type="ECO:0000256" key="3">
    <source>
        <dbReference type="ARBA" id="ARBA00022857"/>
    </source>
</evidence>
<evidence type="ECO:0000313" key="7">
    <source>
        <dbReference type="EMBL" id="MCG4610840.1"/>
    </source>
</evidence>
<comment type="cofactor">
    <cofactor evidence="6">
        <name>a divalent metal cation</name>
        <dbReference type="ChEBI" id="CHEBI:60240"/>
    </cofactor>
</comment>